<feature type="signal peptide" evidence="2">
    <location>
        <begin position="1"/>
        <end position="15"/>
    </location>
</feature>
<dbReference type="EMBL" id="WIXE01015498">
    <property type="protein sequence ID" value="KAK5973432.1"/>
    <property type="molecule type" value="Genomic_DNA"/>
</dbReference>
<protein>
    <submittedName>
        <fullName evidence="3">Uncharacterized protein</fullName>
    </submittedName>
</protein>
<keyword evidence="1" id="KW-1133">Transmembrane helix</keyword>
<organism evidence="3 4">
    <name type="scientific">Trichostrongylus colubriformis</name>
    <name type="common">Black scour worm</name>
    <dbReference type="NCBI Taxonomy" id="6319"/>
    <lineage>
        <taxon>Eukaryota</taxon>
        <taxon>Metazoa</taxon>
        <taxon>Ecdysozoa</taxon>
        <taxon>Nematoda</taxon>
        <taxon>Chromadorea</taxon>
        <taxon>Rhabditida</taxon>
        <taxon>Rhabditina</taxon>
        <taxon>Rhabditomorpha</taxon>
        <taxon>Strongyloidea</taxon>
        <taxon>Trichostrongylidae</taxon>
        <taxon>Trichostrongylus</taxon>
    </lineage>
</organism>
<proteinExistence type="predicted"/>
<feature type="non-terminal residue" evidence="3">
    <location>
        <position position="432"/>
    </location>
</feature>
<evidence type="ECO:0000313" key="3">
    <source>
        <dbReference type="EMBL" id="KAK5973432.1"/>
    </source>
</evidence>
<feature type="transmembrane region" description="Helical" evidence="1">
    <location>
        <begin position="303"/>
        <end position="322"/>
    </location>
</feature>
<evidence type="ECO:0000313" key="4">
    <source>
        <dbReference type="Proteomes" id="UP001331761"/>
    </source>
</evidence>
<comment type="caution">
    <text evidence="3">The sequence shown here is derived from an EMBL/GenBank/DDBJ whole genome shotgun (WGS) entry which is preliminary data.</text>
</comment>
<name>A0AAN8F6Y0_TRICO</name>
<sequence>MLLLFLLTLFLLAVAEPKKENLSLGSVGSSLLGTQVPVGKTFTSFTLSTGQFQLFYAALGKQDALDLHRVHCKITNAKELSNEDLHFLQITASNGRGSVSFSIPEATSSGSPLYESARMVHPLDETDFEGAHNQFLIATVQSRSFRNVSVKIRFITYDRAQYDVKLPYGSLRTRFLHNQHAGYVRPLSYRLSTAGADAVRILIESSDYLCARLIVTKGEGSPCVRDIEHRKGNYAILHAMEFTRRLDLVLYKADVPQNLLMFVFVYADDDRCEPGAPARTPTKLKLLNITWTAGEGDSILEPVSVSMTFYLVTIVAGLIYVMRVDDIRRNRRNVYNTTDEQPMELGLKRLNPPSEIVNADDAVASNSIISESVSDARPATENSTVEFPEGGAAHSFEIRGRTHHLRSATLSFRNISTEYVRFFPYMLLFCNM</sequence>
<keyword evidence="4" id="KW-1185">Reference proteome</keyword>
<keyword evidence="1" id="KW-0472">Membrane</keyword>
<dbReference type="AlphaFoldDB" id="A0AAN8F6Y0"/>
<accession>A0AAN8F6Y0</accession>
<keyword evidence="1" id="KW-0812">Transmembrane</keyword>
<evidence type="ECO:0000256" key="1">
    <source>
        <dbReference type="SAM" id="Phobius"/>
    </source>
</evidence>
<evidence type="ECO:0000256" key="2">
    <source>
        <dbReference type="SAM" id="SignalP"/>
    </source>
</evidence>
<gene>
    <name evidence="3" type="ORF">GCK32_005276</name>
</gene>
<keyword evidence="2" id="KW-0732">Signal</keyword>
<reference evidence="3 4" key="1">
    <citation type="submission" date="2019-10" db="EMBL/GenBank/DDBJ databases">
        <title>Assembly and Annotation for the nematode Trichostrongylus colubriformis.</title>
        <authorList>
            <person name="Martin J."/>
        </authorList>
    </citation>
    <scope>NUCLEOTIDE SEQUENCE [LARGE SCALE GENOMIC DNA]</scope>
    <source>
        <strain evidence="3">G859</strain>
        <tissue evidence="3">Whole worm</tissue>
    </source>
</reference>
<feature type="chain" id="PRO_5043024623" evidence="2">
    <location>
        <begin position="16"/>
        <end position="432"/>
    </location>
</feature>
<dbReference type="Proteomes" id="UP001331761">
    <property type="component" value="Unassembled WGS sequence"/>
</dbReference>